<evidence type="ECO:0000313" key="4">
    <source>
        <dbReference type="EMBL" id="CAF4392175.1"/>
    </source>
</evidence>
<dbReference type="EMBL" id="CAJNOK010018984">
    <property type="protein sequence ID" value="CAF1291834.1"/>
    <property type="molecule type" value="Genomic_DNA"/>
</dbReference>
<accession>A0A815VBP6</accession>
<evidence type="ECO:0000313" key="3">
    <source>
        <dbReference type="EMBL" id="CAF4096588.1"/>
    </source>
</evidence>
<dbReference type="Proteomes" id="UP000677228">
    <property type="component" value="Unassembled WGS sequence"/>
</dbReference>
<name>A0A815VBP6_9BILA</name>
<protein>
    <submittedName>
        <fullName evidence="2">Uncharacterized protein</fullName>
    </submittedName>
</protein>
<dbReference type="AlphaFoldDB" id="A0A815VBP6"/>
<dbReference type="Proteomes" id="UP000663829">
    <property type="component" value="Unassembled WGS sequence"/>
</dbReference>
<dbReference type="OrthoDB" id="10121585at2759"/>
<dbReference type="Proteomes" id="UP000681722">
    <property type="component" value="Unassembled WGS sequence"/>
</dbReference>
<keyword evidence="5" id="KW-1185">Reference proteome</keyword>
<dbReference type="Proteomes" id="UP000682733">
    <property type="component" value="Unassembled WGS sequence"/>
</dbReference>
<evidence type="ECO:0000313" key="5">
    <source>
        <dbReference type="Proteomes" id="UP000663829"/>
    </source>
</evidence>
<gene>
    <name evidence="2" type="ORF">GPM918_LOCUS38152</name>
    <name evidence="1" type="ORF">OVA965_LOCUS28131</name>
    <name evidence="4" type="ORF">SRO942_LOCUS38951</name>
    <name evidence="3" type="ORF">TMI583_LOCUS28879</name>
</gene>
<dbReference type="EMBL" id="CAJOBA010040553">
    <property type="protein sequence ID" value="CAF4096588.1"/>
    <property type="molecule type" value="Genomic_DNA"/>
</dbReference>
<reference evidence="2" key="1">
    <citation type="submission" date="2021-02" db="EMBL/GenBank/DDBJ databases">
        <authorList>
            <person name="Nowell W R."/>
        </authorList>
    </citation>
    <scope>NUCLEOTIDE SEQUENCE</scope>
</reference>
<proteinExistence type="predicted"/>
<comment type="caution">
    <text evidence="2">The sequence shown here is derived from an EMBL/GenBank/DDBJ whole genome shotgun (WGS) entry which is preliminary data.</text>
</comment>
<organism evidence="2 5">
    <name type="scientific">Didymodactylos carnosus</name>
    <dbReference type="NCBI Taxonomy" id="1234261"/>
    <lineage>
        <taxon>Eukaryota</taxon>
        <taxon>Metazoa</taxon>
        <taxon>Spiralia</taxon>
        <taxon>Gnathifera</taxon>
        <taxon>Rotifera</taxon>
        <taxon>Eurotatoria</taxon>
        <taxon>Bdelloidea</taxon>
        <taxon>Philodinida</taxon>
        <taxon>Philodinidae</taxon>
        <taxon>Didymodactylos</taxon>
    </lineage>
</organism>
<sequence length="119" mass="13935">LVAGQMCDSSDDEYRMDIDDEELNFKDKLLLTDISDLAEMCKSKCDIKYLSTLLYMLLRFFNIKWEDVDEYLKSIGFMTAKTSHKWATVFIEGDYEEFSNDLRGGKQTDSFYDTFFCSS</sequence>
<evidence type="ECO:0000313" key="2">
    <source>
        <dbReference type="EMBL" id="CAF1532772.1"/>
    </source>
</evidence>
<evidence type="ECO:0000313" key="1">
    <source>
        <dbReference type="EMBL" id="CAF1291834.1"/>
    </source>
</evidence>
<feature type="non-terminal residue" evidence="2">
    <location>
        <position position="1"/>
    </location>
</feature>
<dbReference type="EMBL" id="CAJOBC010090546">
    <property type="protein sequence ID" value="CAF4392175.1"/>
    <property type="molecule type" value="Genomic_DNA"/>
</dbReference>
<dbReference type="EMBL" id="CAJNOQ010024959">
    <property type="protein sequence ID" value="CAF1532772.1"/>
    <property type="molecule type" value="Genomic_DNA"/>
</dbReference>